<reference evidence="2 3" key="1">
    <citation type="journal article" date="2021" name="Sci. Rep.">
        <title>Genome sequencing of the multicellular alga Astrephomene provides insights into convergent evolution of germ-soma differentiation.</title>
        <authorList>
            <person name="Yamashita S."/>
            <person name="Yamamoto K."/>
            <person name="Matsuzaki R."/>
            <person name="Suzuki S."/>
            <person name="Yamaguchi H."/>
            <person name="Hirooka S."/>
            <person name="Minakuchi Y."/>
            <person name="Miyagishima S."/>
            <person name="Kawachi M."/>
            <person name="Toyoda A."/>
            <person name="Nozaki H."/>
        </authorList>
    </citation>
    <scope>NUCLEOTIDE SEQUENCE [LARGE SCALE GENOMIC DNA]</scope>
    <source>
        <strain evidence="2 3">NIES-4017</strain>
    </source>
</reference>
<dbReference type="EMBL" id="BMAR01000043">
    <property type="protein sequence ID" value="GFR50990.1"/>
    <property type="molecule type" value="Genomic_DNA"/>
</dbReference>
<keyword evidence="3" id="KW-1185">Reference proteome</keyword>
<organism evidence="2 3">
    <name type="scientific">Astrephomene gubernaculifera</name>
    <dbReference type="NCBI Taxonomy" id="47775"/>
    <lineage>
        <taxon>Eukaryota</taxon>
        <taxon>Viridiplantae</taxon>
        <taxon>Chlorophyta</taxon>
        <taxon>core chlorophytes</taxon>
        <taxon>Chlorophyceae</taxon>
        <taxon>CS clade</taxon>
        <taxon>Chlamydomonadales</taxon>
        <taxon>Astrephomenaceae</taxon>
        <taxon>Astrephomene</taxon>
    </lineage>
</organism>
<dbReference type="AlphaFoldDB" id="A0AAD3HSI2"/>
<dbReference type="PANTHER" id="PTHR33874">
    <property type="entry name" value="RING FINGER PROTEIN"/>
    <property type="match status" value="1"/>
</dbReference>
<proteinExistence type="predicted"/>
<gene>
    <name evidence="2" type="ORF">Agub_g13316</name>
</gene>
<sequence>MEARTTTEQELYTELGEEVYNELEHFVQDPAFCAALEKGREGLLSRWTKALGPGHSTPALGSALQPGATSTSSGLGEAEGPRSASWSGSGTDAHQQDSFIVVEKRDAVEAMAYYIAACIVDLPEAQALEPKQLQAALVDALRALKRSRFRRACSWGRRLYRWTTYTYSAVQVYQNPWLMRALMTALWAGSRIALRGLI</sequence>
<name>A0AAD3HSI2_9CHLO</name>
<evidence type="ECO:0000313" key="3">
    <source>
        <dbReference type="Proteomes" id="UP001054857"/>
    </source>
</evidence>
<dbReference type="Proteomes" id="UP001054857">
    <property type="component" value="Unassembled WGS sequence"/>
</dbReference>
<dbReference type="PANTHER" id="PTHR33874:SF4">
    <property type="entry name" value="EXPRESSED PROTEIN"/>
    <property type="match status" value="1"/>
</dbReference>
<evidence type="ECO:0000313" key="2">
    <source>
        <dbReference type="EMBL" id="GFR50990.1"/>
    </source>
</evidence>
<comment type="caution">
    <text evidence="2">The sequence shown here is derived from an EMBL/GenBank/DDBJ whole genome shotgun (WGS) entry which is preliminary data.</text>
</comment>
<evidence type="ECO:0000256" key="1">
    <source>
        <dbReference type="SAM" id="MobiDB-lite"/>
    </source>
</evidence>
<feature type="region of interest" description="Disordered" evidence="1">
    <location>
        <begin position="56"/>
        <end position="92"/>
    </location>
</feature>
<protein>
    <submittedName>
        <fullName evidence="2">Uncharacterized protein</fullName>
    </submittedName>
</protein>
<accession>A0AAD3HSI2</accession>